<evidence type="ECO:0000313" key="2">
    <source>
        <dbReference type="EMBL" id="KZT60621.1"/>
    </source>
</evidence>
<evidence type="ECO:0000256" key="1">
    <source>
        <dbReference type="SAM" id="MobiDB-lite"/>
    </source>
</evidence>
<name>A0A165IIP8_9BASI</name>
<keyword evidence="3" id="KW-1185">Reference proteome</keyword>
<dbReference type="EMBL" id="KV423929">
    <property type="protein sequence ID" value="KZT60621.1"/>
    <property type="molecule type" value="Genomic_DNA"/>
</dbReference>
<dbReference type="InParanoid" id="A0A165IIP8"/>
<dbReference type="OrthoDB" id="2683482at2759"/>
<protein>
    <submittedName>
        <fullName evidence="2">Uncharacterized protein</fullName>
    </submittedName>
</protein>
<accession>A0A165IIP8</accession>
<reference evidence="2 3" key="1">
    <citation type="journal article" date="2016" name="Mol. Biol. Evol.">
        <title>Comparative Genomics of Early-Diverging Mushroom-Forming Fungi Provides Insights into the Origins of Lignocellulose Decay Capabilities.</title>
        <authorList>
            <person name="Nagy L.G."/>
            <person name="Riley R."/>
            <person name="Tritt A."/>
            <person name="Adam C."/>
            <person name="Daum C."/>
            <person name="Floudas D."/>
            <person name="Sun H."/>
            <person name="Yadav J.S."/>
            <person name="Pangilinan J."/>
            <person name="Larsson K.H."/>
            <person name="Matsuura K."/>
            <person name="Barry K."/>
            <person name="Labutti K."/>
            <person name="Kuo R."/>
            <person name="Ohm R.A."/>
            <person name="Bhattacharya S.S."/>
            <person name="Shirouzu T."/>
            <person name="Yoshinaga Y."/>
            <person name="Martin F.M."/>
            <person name="Grigoriev I.V."/>
            <person name="Hibbett D.S."/>
        </authorList>
    </citation>
    <scope>NUCLEOTIDE SEQUENCE [LARGE SCALE GENOMIC DNA]</scope>
    <source>
        <strain evidence="2 3">HHB12733</strain>
    </source>
</reference>
<dbReference type="Proteomes" id="UP000076842">
    <property type="component" value="Unassembled WGS sequence"/>
</dbReference>
<feature type="region of interest" description="Disordered" evidence="1">
    <location>
        <begin position="80"/>
        <end position="114"/>
    </location>
</feature>
<sequence length="257" mass="28637">MESYDGFSGSQPYVGWSMSQHDQQIYATPAVMTPVHAATAQYSSSPLPVQPVLRTSPRKIAHQPDRFDPGSYAGIAATNGAAKAAKRPADTGRAKPAGKRVKKEDDGEGAGSERYTDEQVTAMLEWMCDVDHPRRVEKYLRNTRSQMSEEVFKSKRTAESLKGKFGRLLKVYREIIALEKHTGGGDGDDQPEATGVLSLDEYEDRILAAKEQGRAVGSLTAGVVQQWHELHWYEMLVTAYIFHFSLHSPWYQEELSS</sequence>
<gene>
    <name evidence="2" type="ORF">CALCODRAFT_506715</name>
</gene>
<proteinExistence type="predicted"/>
<dbReference type="AlphaFoldDB" id="A0A165IIP8"/>
<evidence type="ECO:0000313" key="3">
    <source>
        <dbReference type="Proteomes" id="UP000076842"/>
    </source>
</evidence>
<organism evidence="2 3">
    <name type="scientific">Calocera cornea HHB12733</name>
    <dbReference type="NCBI Taxonomy" id="1353952"/>
    <lineage>
        <taxon>Eukaryota</taxon>
        <taxon>Fungi</taxon>
        <taxon>Dikarya</taxon>
        <taxon>Basidiomycota</taxon>
        <taxon>Agaricomycotina</taxon>
        <taxon>Dacrymycetes</taxon>
        <taxon>Dacrymycetales</taxon>
        <taxon>Dacrymycetaceae</taxon>
        <taxon>Calocera</taxon>
    </lineage>
</organism>